<dbReference type="Pfam" id="PF01044">
    <property type="entry name" value="Vinculin"/>
    <property type="match status" value="2"/>
</dbReference>
<dbReference type="GO" id="GO:0005737">
    <property type="term" value="C:cytoplasm"/>
    <property type="evidence" value="ECO:0007669"/>
    <property type="project" value="UniProtKB-SubCell"/>
</dbReference>
<comment type="subcellular location">
    <subcellularLocation>
        <location evidence="1">Cytoplasm</location>
    </subcellularLocation>
</comment>
<dbReference type="Proteomes" id="UP000749559">
    <property type="component" value="Unassembled WGS sequence"/>
</dbReference>
<feature type="non-terminal residue" evidence="5">
    <location>
        <position position="1"/>
    </location>
</feature>
<dbReference type="InterPro" id="IPR030045">
    <property type="entry name" value="CTNNAL1"/>
</dbReference>
<dbReference type="PRINTS" id="PR00805">
    <property type="entry name" value="ALPHACATENIN"/>
</dbReference>
<dbReference type="GO" id="GO:0045296">
    <property type="term" value="F:cadherin binding"/>
    <property type="evidence" value="ECO:0007669"/>
    <property type="project" value="InterPro"/>
</dbReference>
<reference evidence="5" key="1">
    <citation type="submission" date="2022-03" db="EMBL/GenBank/DDBJ databases">
        <authorList>
            <person name="Martin C."/>
        </authorList>
    </citation>
    <scope>NUCLEOTIDE SEQUENCE</scope>
</reference>
<proteinExistence type="inferred from homology"/>
<dbReference type="GO" id="GO:0007155">
    <property type="term" value="P:cell adhesion"/>
    <property type="evidence" value="ECO:0007669"/>
    <property type="project" value="InterPro"/>
</dbReference>
<evidence type="ECO:0000313" key="6">
    <source>
        <dbReference type="Proteomes" id="UP000749559"/>
    </source>
</evidence>
<accession>A0A8J1TS69</accession>
<evidence type="ECO:0000256" key="1">
    <source>
        <dbReference type="ARBA" id="ARBA00004496"/>
    </source>
</evidence>
<dbReference type="InterPro" id="IPR001033">
    <property type="entry name" value="Alpha_catenin"/>
</dbReference>
<dbReference type="InterPro" id="IPR006077">
    <property type="entry name" value="Vinculin/catenin"/>
</dbReference>
<dbReference type="PANTHER" id="PTHR46342:SF1">
    <property type="entry name" value="ALPHA-CATULIN"/>
    <property type="match status" value="1"/>
</dbReference>
<feature type="region of interest" description="Disordered" evidence="4">
    <location>
        <begin position="729"/>
        <end position="755"/>
    </location>
</feature>
<dbReference type="AlphaFoldDB" id="A0A8J1TS69"/>
<dbReference type="OrthoDB" id="6376697at2759"/>
<dbReference type="EMBL" id="CAIIXF020000007">
    <property type="protein sequence ID" value="CAH1790182.1"/>
    <property type="molecule type" value="Genomic_DNA"/>
</dbReference>
<keyword evidence="3" id="KW-0963">Cytoplasm</keyword>
<gene>
    <name evidence="5" type="ORF">OFUS_LOCUS15429</name>
</gene>
<name>A0A8J1TS69_OWEFU</name>
<dbReference type="SUPFAM" id="SSF47220">
    <property type="entry name" value="alpha-catenin/vinculin-like"/>
    <property type="match status" value="3"/>
</dbReference>
<sequence length="785" mass="87547">KMAAVQSKSDNKLSLEIRTKSVEQTLVPLVTQITTLVNHREHAKLTERTLKALHRVGQAVQLAVERFVTVGESIGEDNEEIRSDMCVACKDARTAGTAICQLTDLLKQEDPSKSLSDKTGMVRAARQLLSAITKVLILADRVVVKDLLKAKDKVLVSLNKVEHVDSFSGFVKAFSTFGTDMVDLAHLTGDRQNDLKSDKHRAQMGAARAVLEKSTMMLLTTSKCCLRHPDCEAAGRNRQSVFQQMHRALDLVQQIVQDKAVANGDMSPTPTVNSDSGIGLAQHLPLASRALKEFDDVVQTTRVTMVTNSTHDRLQSALDIVIETTQDFTDSAYTPHQARERILQLCEKLRVELTILIRIGLSLNNKASTSPTQELETAILRTLDISKLLKKQLQQLAMEQASDIFKQNEDHELLTSLRLAGMNGQETHVNEISVRFEEHAEQLQEACKLLRHVATSDPLIVTTDHIEGSLKALTHQVIWSCQALSSNPASKIAKENFEVYAEAWATQINDLSVLVKDVNDVCAGKMDKQVYMSLPRPGSFRDPTKKHGAMAKTMRPIRLDSEEQAKIAKLGLEMKLITSEMDAETEKWEEPNNDIVKRAKNMSSMAFSMYLFTRGEGPLKTTQDLFMQAEYFADEGNKLYKTVREFSSRVPVGSARSELLNYLERIPQLGQQLLFTIKSPTFGKQATFNKVDNAIQETKNLMNAVAKVVTTCFICATKYNIDYQSSSSHSQYNRWRSPPQMDVRSNGSYGSDTESVRSAGVLSDGILRSSSLQKNMTTIHAFEHM</sequence>
<organism evidence="5 6">
    <name type="scientific">Owenia fusiformis</name>
    <name type="common">Polychaete worm</name>
    <dbReference type="NCBI Taxonomy" id="6347"/>
    <lineage>
        <taxon>Eukaryota</taxon>
        <taxon>Metazoa</taxon>
        <taxon>Spiralia</taxon>
        <taxon>Lophotrochozoa</taxon>
        <taxon>Annelida</taxon>
        <taxon>Polychaeta</taxon>
        <taxon>Sedentaria</taxon>
        <taxon>Canalipalpata</taxon>
        <taxon>Sabellida</taxon>
        <taxon>Oweniida</taxon>
        <taxon>Oweniidae</taxon>
        <taxon>Owenia</taxon>
    </lineage>
</organism>
<comment type="caution">
    <text evidence="5">The sequence shown here is derived from an EMBL/GenBank/DDBJ whole genome shotgun (WGS) entry which is preliminary data.</text>
</comment>
<dbReference type="Gene3D" id="1.20.120.230">
    <property type="entry name" value="Alpha-catenin/vinculin-like"/>
    <property type="match status" value="4"/>
</dbReference>
<evidence type="ECO:0000313" key="5">
    <source>
        <dbReference type="EMBL" id="CAH1790182.1"/>
    </source>
</evidence>
<keyword evidence="6" id="KW-1185">Reference proteome</keyword>
<dbReference type="GO" id="GO:0051015">
    <property type="term" value="F:actin filament binding"/>
    <property type="evidence" value="ECO:0007669"/>
    <property type="project" value="InterPro"/>
</dbReference>
<comment type="similarity">
    <text evidence="2">Belongs to the vinculin/alpha-catenin family.</text>
</comment>
<dbReference type="GO" id="GO:0007266">
    <property type="term" value="P:Rho protein signal transduction"/>
    <property type="evidence" value="ECO:0007669"/>
    <property type="project" value="InterPro"/>
</dbReference>
<evidence type="ECO:0000256" key="3">
    <source>
        <dbReference type="ARBA" id="ARBA00022490"/>
    </source>
</evidence>
<evidence type="ECO:0000256" key="2">
    <source>
        <dbReference type="ARBA" id="ARBA00008376"/>
    </source>
</evidence>
<protein>
    <submittedName>
        <fullName evidence="5">Uncharacterized protein</fullName>
    </submittedName>
</protein>
<dbReference type="InterPro" id="IPR036723">
    <property type="entry name" value="Alpha-catenin/vinculin-like_sf"/>
</dbReference>
<dbReference type="PANTHER" id="PTHR46342">
    <property type="entry name" value="ALPHA-CATULIN"/>
    <property type="match status" value="1"/>
</dbReference>
<evidence type="ECO:0000256" key="4">
    <source>
        <dbReference type="SAM" id="MobiDB-lite"/>
    </source>
</evidence>
<feature type="compositionally biased region" description="Polar residues" evidence="4">
    <location>
        <begin position="743"/>
        <end position="753"/>
    </location>
</feature>